<name>A0ABT8RL39_9FLAO</name>
<dbReference type="Proteomes" id="UP001168579">
    <property type="component" value="Unassembled WGS sequence"/>
</dbReference>
<organism evidence="1 2">
    <name type="scientific">Maribacter confluentis</name>
    <dbReference type="NCBI Taxonomy" id="1656093"/>
    <lineage>
        <taxon>Bacteria</taxon>
        <taxon>Pseudomonadati</taxon>
        <taxon>Bacteroidota</taxon>
        <taxon>Flavobacteriia</taxon>
        <taxon>Flavobacteriales</taxon>
        <taxon>Flavobacteriaceae</taxon>
        <taxon>Maribacter</taxon>
    </lineage>
</organism>
<gene>
    <name evidence="1" type="ORF">Q2T41_03105</name>
</gene>
<keyword evidence="2" id="KW-1185">Reference proteome</keyword>
<comment type="caution">
    <text evidence="1">The sequence shown here is derived from an EMBL/GenBank/DDBJ whole genome shotgun (WGS) entry which is preliminary data.</text>
</comment>
<reference evidence="1" key="1">
    <citation type="journal article" date="2014" name="Int. J. Syst. Evol. Microbiol.">
        <title>Complete genome of a new Firmicutes species belonging to the dominant human colonic microbiota ('Ruminococcus bicirculans') reveals two chromosomes and a selective capacity to utilize plant glucans.</title>
        <authorList>
            <consortium name="NISC Comparative Sequencing Program"/>
            <person name="Wegmann U."/>
            <person name="Louis P."/>
            <person name="Goesmann A."/>
            <person name="Henrissat B."/>
            <person name="Duncan S.H."/>
            <person name="Flint H.J."/>
        </authorList>
    </citation>
    <scope>NUCLEOTIDE SEQUENCE</scope>
    <source>
        <strain evidence="1">CECT 8869</strain>
    </source>
</reference>
<dbReference type="RefSeq" id="WP_304434906.1">
    <property type="nucleotide sequence ID" value="NZ_JAUKUC010000001.1"/>
</dbReference>
<accession>A0ABT8RL39</accession>
<dbReference type="Gene3D" id="3.20.20.140">
    <property type="entry name" value="Metal-dependent hydrolases"/>
    <property type="match status" value="1"/>
</dbReference>
<evidence type="ECO:0000313" key="1">
    <source>
        <dbReference type="EMBL" id="MDO1511653.1"/>
    </source>
</evidence>
<reference evidence="1" key="2">
    <citation type="submission" date="2023-06" db="EMBL/GenBank/DDBJ databases">
        <authorList>
            <person name="Lucena T."/>
            <person name="Sun Q."/>
        </authorList>
    </citation>
    <scope>NUCLEOTIDE SEQUENCE</scope>
    <source>
        <strain evidence="1">CECT 8869</strain>
    </source>
</reference>
<dbReference type="EMBL" id="JAUKUC010000001">
    <property type="protein sequence ID" value="MDO1511653.1"/>
    <property type="molecule type" value="Genomic_DNA"/>
</dbReference>
<proteinExistence type="predicted"/>
<sequence>MIIGSHQRFWQCDKEKYAWIDYEMLEIRKDFLPDYRTPISNKFGINECVVEQADQNKKENDFY</sequence>
<evidence type="ECO:0000313" key="2">
    <source>
        <dbReference type="Proteomes" id="UP001168579"/>
    </source>
</evidence>
<protein>
    <submittedName>
        <fullName evidence="1">Uncharacterized protein</fullName>
    </submittedName>
</protein>